<gene>
    <name evidence="4" type="ORF">O0S10_07070</name>
</gene>
<dbReference type="InterPro" id="IPR014729">
    <property type="entry name" value="Rossmann-like_a/b/a_fold"/>
</dbReference>
<keyword evidence="5" id="KW-1185">Reference proteome</keyword>
<dbReference type="EMBL" id="JAPTGB010000014">
    <property type="protein sequence ID" value="MCZ0860985.1"/>
    <property type="molecule type" value="Genomic_DNA"/>
</dbReference>
<name>A0ABT4IIK3_9EURY</name>
<dbReference type="InterPro" id="IPR001962">
    <property type="entry name" value="Asn_synthase"/>
</dbReference>
<dbReference type="InterPro" id="IPR050795">
    <property type="entry name" value="Asn_Synthetase"/>
</dbReference>
<evidence type="ECO:0000256" key="2">
    <source>
        <dbReference type="ARBA" id="ARBA00022840"/>
    </source>
</evidence>
<feature type="domain" description="Asparagine synthetase" evidence="3">
    <location>
        <begin position="239"/>
        <end position="312"/>
    </location>
</feature>
<proteinExistence type="predicted"/>
<evidence type="ECO:0000259" key="3">
    <source>
        <dbReference type="Pfam" id="PF00733"/>
    </source>
</evidence>
<dbReference type="SUPFAM" id="SSF52402">
    <property type="entry name" value="Adenine nucleotide alpha hydrolases-like"/>
    <property type="match status" value="1"/>
</dbReference>
<dbReference type="Proteomes" id="UP001141422">
    <property type="component" value="Unassembled WGS sequence"/>
</dbReference>
<dbReference type="Gene3D" id="3.40.50.620">
    <property type="entry name" value="HUPs"/>
    <property type="match status" value="1"/>
</dbReference>
<dbReference type="Pfam" id="PF00733">
    <property type="entry name" value="Asn_synthase"/>
    <property type="match status" value="2"/>
</dbReference>
<evidence type="ECO:0000256" key="1">
    <source>
        <dbReference type="ARBA" id="ARBA00022741"/>
    </source>
</evidence>
<protein>
    <submittedName>
        <fullName evidence="4">Asparagine synthase C-terminal domain-containing protein</fullName>
    </submittedName>
</protein>
<dbReference type="RefSeq" id="WP_268925182.1">
    <property type="nucleotide sequence ID" value="NZ_JAPTGB010000014.1"/>
</dbReference>
<evidence type="ECO:0000313" key="5">
    <source>
        <dbReference type="Proteomes" id="UP001141422"/>
    </source>
</evidence>
<organism evidence="4 5">
    <name type="scientific">Methanocorpusculum petauri</name>
    <dbReference type="NCBI Taxonomy" id="3002863"/>
    <lineage>
        <taxon>Archaea</taxon>
        <taxon>Methanobacteriati</taxon>
        <taxon>Methanobacteriota</taxon>
        <taxon>Stenosarchaea group</taxon>
        <taxon>Methanomicrobia</taxon>
        <taxon>Methanomicrobiales</taxon>
        <taxon>Methanocorpusculaceae</taxon>
        <taxon>Methanocorpusculum</taxon>
    </lineage>
</organism>
<feature type="domain" description="Asparagine synthetase" evidence="3">
    <location>
        <begin position="77"/>
        <end position="215"/>
    </location>
</feature>
<dbReference type="PANTHER" id="PTHR11772">
    <property type="entry name" value="ASPARAGINE SYNTHETASE"/>
    <property type="match status" value="1"/>
</dbReference>
<reference evidence="4" key="1">
    <citation type="submission" date="2022-12" db="EMBL/GenBank/DDBJ databases">
        <title>Isolation and characterisation of novel Methanocorpusculum spp. from native Australian herbivores indicates the genus is ancestrally host-associated.</title>
        <authorList>
            <person name="Volmer J.G."/>
            <person name="Soo R.M."/>
            <person name="Evans P.N."/>
            <person name="Hoedt E.C."/>
            <person name="Astorga Alsina A.L."/>
            <person name="Woodcroft B.J."/>
            <person name="Tyson G.W."/>
            <person name="Hugenholtz P."/>
            <person name="Morrison M."/>
        </authorList>
    </citation>
    <scope>NUCLEOTIDE SEQUENCE</scope>
    <source>
        <strain evidence="4">MG</strain>
    </source>
</reference>
<dbReference type="PANTHER" id="PTHR11772:SF2">
    <property type="entry name" value="ASPARAGINE SYNTHETASE [GLUTAMINE-HYDROLYZING]"/>
    <property type="match status" value="1"/>
</dbReference>
<accession>A0ABT4IIK3</accession>
<keyword evidence="2" id="KW-0067">ATP-binding</keyword>
<sequence>MQFRGWIEEGGRVLAPSEVAELTPERLCCCGGEFVLATDRFTARDRYGIMPGPIPPGVIRSSGREWRIVPDVPDLSLEDAIREAVRLRCDDRSTASVVTLSGGVDSTLIAVLADLPCIAVGFAGSQDLCAATDAADRLGLSLTVGEITDEDLEEALPRVRAALPAASRMDLELALTGYFIGKTAAACGAEKVLTGQAADELFGGYARYGRSVHLRADLDADFAGLAVQRVRDATAAGLSGVWYSMPYMDERVVRASRNLADAELVASDLRKIALRKVAAKYLPEDLAWKPKKAMQYGSGMTAALRRMEKRMREFV</sequence>
<keyword evidence="1" id="KW-0547">Nucleotide-binding</keyword>
<comment type="caution">
    <text evidence="4">The sequence shown here is derived from an EMBL/GenBank/DDBJ whole genome shotgun (WGS) entry which is preliminary data.</text>
</comment>
<evidence type="ECO:0000313" key="4">
    <source>
        <dbReference type="EMBL" id="MCZ0860985.1"/>
    </source>
</evidence>
<dbReference type="CDD" id="cd01991">
    <property type="entry name" value="Asn_synthase_B_C"/>
    <property type="match status" value="1"/>
</dbReference>